<keyword evidence="2" id="KW-1185">Reference proteome</keyword>
<dbReference type="InterPro" id="IPR019587">
    <property type="entry name" value="Polyketide_cyclase/dehydratase"/>
</dbReference>
<dbReference type="InterPro" id="IPR023393">
    <property type="entry name" value="START-like_dom_sf"/>
</dbReference>
<dbReference type="Gene3D" id="3.30.530.20">
    <property type="match status" value="1"/>
</dbReference>
<comment type="caution">
    <text evidence="1">The sequence shown here is derived from an EMBL/GenBank/DDBJ whole genome shotgun (WGS) entry which is preliminary data.</text>
</comment>
<dbReference type="SUPFAM" id="SSF55961">
    <property type="entry name" value="Bet v1-like"/>
    <property type="match status" value="1"/>
</dbReference>
<evidence type="ECO:0000313" key="2">
    <source>
        <dbReference type="Proteomes" id="UP001589767"/>
    </source>
</evidence>
<evidence type="ECO:0000313" key="1">
    <source>
        <dbReference type="EMBL" id="MFC0309419.1"/>
    </source>
</evidence>
<proteinExistence type="predicted"/>
<organism evidence="1 2">
    <name type="scientific">Gallibacterium trehalosifermentans</name>
    <dbReference type="NCBI Taxonomy" id="516935"/>
    <lineage>
        <taxon>Bacteria</taxon>
        <taxon>Pseudomonadati</taxon>
        <taxon>Pseudomonadota</taxon>
        <taxon>Gammaproteobacteria</taxon>
        <taxon>Pasteurellales</taxon>
        <taxon>Pasteurellaceae</taxon>
        <taxon>Gallibacterium</taxon>
    </lineage>
</organism>
<accession>A0ABV6H1C1</accession>
<dbReference type="Pfam" id="PF10604">
    <property type="entry name" value="Polyketide_cyc2"/>
    <property type="match status" value="1"/>
</dbReference>
<gene>
    <name evidence="1" type="ORF">ACFFHK_06815</name>
</gene>
<protein>
    <submittedName>
        <fullName evidence="1">SRPBCC family protein</fullName>
    </submittedName>
</protein>
<sequence>MAISSITSIIKKDIHKVWELILAVENYPAWRSDIRKTKIINDKQFIEYSKEGYATTFTITAQEPYKRWEFDMENSHIKGHWIGVFIAKGDETQIEFTENVIAKKWFIKPFVKFYLAKQQKHFVLDLKKALE</sequence>
<reference evidence="1 2" key="1">
    <citation type="submission" date="2024-09" db="EMBL/GenBank/DDBJ databases">
        <authorList>
            <person name="Sun Q."/>
            <person name="Mori K."/>
        </authorList>
    </citation>
    <scope>NUCLEOTIDE SEQUENCE [LARGE SCALE GENOMIC DNA]</scope>
    <source>
        <strain evidence="1 2">CCM 7539</strain>
    </source>
</reference>
<dbReference type="RefSeq" id="WP_382370868.1">
    <property type="nucleotide sequence ID" value="NZ_JBHLWB010000007.1"/>
</dbReference>
<dbReference type="EMBL" id="JBHLWB010000007">
    <property type="protein sequence ID" value="MFC0309419.1"/>
    <property type="molecule type" value="Genomic_DNA"/>
</dbReference>
<name>A0ABV6H1C1_9PAST</name>
<dbReference type="Proteomes" id="UP001589767">
    <property type="component" value="Unassembled WGS sequence"/>
</dbReference>